<protein>
    <submittedName>
        <fullName evidence="2">Uncharacterized protein</fullName>
    </submittedName>
</protein>
<organism evidence="2 3">
    <name type="scientific">[Clostridium] fimetarium</name>
    <dbReference type="NCBI Taxonomy" id="99656"/>
    <lineage>
        <taxon>Bacteria</taxon>
        <taxon>Bacillati</taxon>
        <taxon>Bacillota</taxon>
        <taxon>Clostridia</taxon>
        <taxon>Lachnospirales</taxon>
        <taxon>Lachnospiraceae</taxon>
    </lineage>
</organism>
<dbReference type="AlphaFoldDB" id="A0A1I0MYI2"/>
<evidence type="ECO:0000313" key="3">
    <source>
        <dbReference type="Proteomes" id="UP000199701"/>
    </source>
</evidence>
<proteinExistence type="predicted"/>
<reference evidence="2 3" key="1">
    <citation type="submission" date="2016-10" db="EMBL/GenBank/DDBJ databases">
        <authorList>
            <person name="de Groot N.N."/>
        </authorList>
    </citation>
    <scope>NUCLEOTIDE SEQUENCE [LARGE SCALE GENOMIC DNA]</scope>
    <source>
        <strain evidence="2 3">DSM 9179</strain>
    </source>
</reference>
<keyword evidence="3" id="KW-1185">Reference proteome</keyword>
<evidence type="ECO:0000256" key="1">
    <source>
        <dbReference type="SAM" id="Phobius"/>
    </source>
</evidence>
<dbReference type="STRING" id="99656.SAMN05421659_102236"/>
<accession>A0A1I0MYI2</accession>
<keyword evidence="1" id="KW-0472">Membrane</keyword>
<name>A0A1I0MYI2_9FIRM</name>
<dbReference type="Proteomes" id="UP000199701">
    <property type="component" value="Unassembled WGS sequence"/>
</dbReference>
<evidence type="ECO:0000313" key="2">
    <source>
        <dbReference type="EMBL" id="SEV93576.1"/>
    </source>
</evidence>
<feature type="transmembrane region" description="Helical" evidence="1">
    <location>
        <begin position="55"/>
        <end position="84"/>
    </location>
</feature>
<sequence length="125" mass="14099">MAKVRFLSPTIVSNEKELTRAMIKQDVVIYIQNELYDEMFENVHKSIKNKKNSKIGAFVGAAALLMSGPIGWTALLGGVGTFAYNHLKDEFKKYNISIEDAKDRFVLTLKTGPNKYNKNNDNIRG</sequence>
<keyword evidence="1" id="KW-0812">Transmembrane</keyword>
<gene>
    <name evidence="2" type="ORF">SAMN05421659_102236</name>
</gene>
<keyword evidence="1" id="KW-1133">Transmembrane helix</keyword>
<dbReference type="RefSeq" id="WP_092450647.1">
    <property type="nucleotide sequence ID" value="NZ_FOJI01000002.1"/>
</dbReference>
<dbReference type="EMBL" id="FOJI01000002">
    <property type="protein sequence ID" value="SEV93576.1"/>
    <property type="molecule type" value="Genomic_DNA"/>
</dbReference>